<proteinExistence type="predicted"/>
<feature type="compositionally biased region" description="Basic and acidic residues" evidence="1">
    <location>
        <begin position="107"/>
        <end position="118"/>
    </location>
</feature>
<geneLocation type="plasmid" evidence="3">
    <name>pSTJ001</name>
</geneLocation>
<dbReference type="EMBL" id="LN831303">
    <property type="protein sequence ID" value="CQH63651.1"/>
    <property type="molecule type" value="Genomic_DNA"/>
</dbReference>
<keyword evidence="3" id="KW-1185">Reference proteome</keyword>
<organism evidence="2 3">
    <name type="scientific">Halobacterium hubeiense</name>
    <dbReference type="NCBI Taxonomy" id="1407499"/>
    <lineage>
        <taxon>Archaea</taxon>
        <taxon>Methanobacteriati</taxon>
        <taxon>Methanobacteriota</taxon>
        <taxon>Stenosarchaea group</taxon>
        <taxon>Halobacteria</taxon>
        <taxon>Halobacteriales</taxon>
        <taxon>Halobacteriaceae</taxon>
        <taxon>Halobacterium</taxon>
    </lineage>
</organism>
<gene>
    <name evidence="2" type="ORF">HHUB_4146</name>
</gene>
<reference evidence="3" key="1">
    <citation type="journal article" date="2016" name="Environ. Microbiol.">
        <title>The complete genome of a viable archaeum isolated from 123-million-year-old rock salt.</title>
        <authorList>
            <person name="Jaakkola S.T."/>
            <person name="Pfeiffer F."/>
            <person name="Ravantti J.J."/>
            <person name="Guo Q."/>
            <person name="Liu Y."/>
            <person name="Chen X."/>
            <person name="Ma H."/>
            <person name="Yang C."/>
            <person name="Oksanen H.M."/>
            <person name="Bamford D.H."/>
        </authorList>
    </citation>
    <scope>NUCLEOTIDE SEQUENCE</scope>
    <source>
        <strain evidence="3">JI20-1</strain>
        <plasmid evidence="3">Plasmid pSTJ001</plasmid>
    </source>
</reference>
<dbReference type="Proteomes" id="UP000066737">
    <property type="component" value="Plasmid pSTJ001"/>
</dbReference>
<feature type="region of interest" description="Disordered" evidence="1">
    <location>
        <begin position="77"/>
        <end position="118"/>
    </location>
</feature>
<evidence type="ECO:0000313" key="2">
    <source>
        <dbReference type="EMBL" id="CQH63651.1"/>
    </source>
</evidence>
<evidence type="ECO:0000256" key="1">
    <source>
        <dbReference type="SAM" id="MobiDB-lite"/>
    </source>
</evidence>
<accession>A0A0U5H9M5</accession>
<sequence length="118" mass="13371">MSLLDPQTLARSSRYLRWAADFEDRELRNLAASSFNSNLNSAPIHWLILPDHRLNTSIPTGVDVYVTATQTLTESTSRDSCRIERPSGTFQTHRHVVEATRPPQAARNDRDRISDVPL</sequence>
<dbReference type="AlphaFoldDB" id="A0A0U5H9M5"/>
<dbReference type="KEGG" id="hhb:Hhub_4146"/>
<protein>
    <submittedName>
        <fullName evidence="2">Uncharacterized protein</fullName>
    </submittedName>
</protein>
<evidence type="ECO:0000313" key="3">
    <source>
        <dbReference type="Proteomes" id="UP000066737"/>
    </source>
</evidence>
<name>A0A0U5H9M5_9EURY</name>